<reference evidence="3" key="1">
    <citation type="submission" date="2021-02" db="EMBL/GenBank/DDBJ databases">
        <authorList>
            <person name="Nowell W R."/>
        </authorList>
    </citation>
    <scope>NUCLEOTIDE SEQUENCE</scope>
</reference>
<dbReference type="InterPro" id="IPR001466">
    <property type="entry name" value="Beta-lactam-related"/>
</dbReference>
<dbReference type="AlphaFoldDB" id="A0A814FM92"/>
<dbReference type="InterPro" id="IPR012338">
    <property type="entry name" value="Beta-lactam/transpept-like"/>
</dbReference>
<evidence type="ECO:0000313" key="4">
    <source>
        <dbReference type="Proteomes" id="UP000663828"/>
    </source>
</evidence>
<keyword evidence="4" id="KW-1185">Reference proteome</keyword>
<keyword evidence="1" id="KW-1133">Transmembrane helix</keyword>
<name>A0A814FM92_ADIRI</name>
<evidence type="ECO:0000313" key="3">
    <source>
        <dbReference type="EMBL" id="CAF0985506.1"/>
    </source>
</evidence>
<dbReference type="Pfam" id="PF00144">
    <property type="entry name" value="Beta-lactamase"/>
    <property type="match status" value="1"/>
</dbReference>
<feature type="domain" description="Beta-lactamase-related" evidence="2">
    <location>
        <begin position="28"/>
        <end position="354"/>
    </location>
</feature>
<feature type="transmembrane region" description="Helical" evidence="1">
    <location>
        <begin position="361"/>
        <end position="384"/>
    </location>
</feature>
<gene>
    <name evidence="3" type="ORF">XAT740_LOCUS12415</name>
</gene>
<evidence type="ECO:0000256" key="1">
    <source>
        <dbReference type="SAM" id="Phobius"/>
    </source>
</evidence>
<dbReference type="PANTHER" id="PTHR43319">
    <property type="entry name" value="BETA-LACTAMASE-RELATED"/>
    <property type="match status" value="1"/>
</dbReference>
<sequence>MANNNCNDDVNIHGYVASGWEIVRTAFEKNFIDGLDIGASVCVYHRGQCVINLSGGWKDVQHREEPYTSQTLQLVFSATKGVTAAAIALCVDRGWLDYDEPVAEYWPEFGENGKENITVGELMSHRGGLPCVDEPLTLDDVCNWSRMTSLLATQKPYWQPGTTHGYHAVTIGFLAGELVRRVDPKHRSFGEFVRDELDNEFYIGVPYDEIEARVAPLIKKIILTRTPLPPMDILTQKALSCSGAFPMEPPSSTSIVFNKTELHRAQIPAANGITNARTLARIYARLIGDVHENGETKPCFITEKTLTKATTSVTPKDEPDRILFGVTSNFARGGFHAYGNYFKAFTTGVFGHKGNIGWIKLTISTITFLYFFLIGMGGSCALAYPPYQLSFAHVCNHLDFSVPTLDPRTVRLIQAIETVLSHH</sequence>
<dbReference type="InterPro" id="IPR052907">
    <property type="entry name" value="Beta-lactamase/esterase"/>
</dbReference>
<dbReference type="SUPFAM" id="SSF56601">
    <property type="entry name" value="beta-lactamase/transpeptidase-like"/>
    <property type="match status" value="1"/>
</dbReference>
<proteinExistence type="predicted"/>
<comment type="caution">
    <text evidence="3">The sequence shown here is derived from an EMBL/GenBank/DDBJ whole genome shotgun (WGS) entry which is preliminary data.</text>
</comment>
<keyword evidence="1" id="KW-0472">Membrane</keyword>
<dbReference type="PANTHER" id="PTHR43319:SF3">
    <property type="entry name" value="BETA-LACTAMASE-RELATED DOMAIN-CONTAINING PROTEIN"/>
    <property type="match status" value="1"/>
</dbReference>
<dbReference type="Gene3D" id="3.40.710.10">
    <property type="entry name" value="DD-peptidase/beta-lactamase superfamily"/>
    <property type="match status" value="1"/>
</dbReference>
<keyword evidence="1" id="KW-0812">Transmembrane</keyword>
<evidence type="ECO:0000259" key="2">
    <source>
        <dbReference type="Pfam" id="PF00144"/>
    </source>
</evidence>
<protein>
    <recommendedName>
        <fullName evidence="2">Beta-lactamase-related domain-containing protein</fullName>
    </recommendedName>
</protein>
<accession>A0A814FM92</accession>
<dbReference type="EMBL" id="CAJNOR010000700">
    <property type="protein sequence ID" value="CAF0985506.1"/>
    <property type="molecule type" value="Genomic_DNA"/>
</dbReference>
<organism evidence="3 4">
    <name type="scientific">Adineta ricciae</name>
    <name type="common">Rotifer</name>
    <dbReference type="NCBI Taxonomy" id="249248"/>
    <lineage>
        <taxon>Eukaryota</taxon>
        <taxon>Metazoa</taxon>
        <taxon>Spiralia</taxon>
        <taxon>Gnathifera</taxon>
        <taxon>Rotifera</taxon>
        <taxon>Eurotatoria</taxon>
        <taxon>Bdelloidea</taxon>
        <taxon>Adinetida</taxon>
        <taxon>Adinetidae</taxon>
        <taxon>Adineta</taxon>
    </lineage>
</organism>
<dbReference type="Proteomes" id="UP000663828">
    <property type="component" value="Unassembled WGS sequence"/>
</dbReference>